<dbReference type="PANTHER" id="PTHR21364:SF2">
    <property type="entry name" value="GENERAL ODORANT-BINDING PROTEIN 19A"/>
    <property type="match status" value="1"/>
</dbReference>
<dbReference type="PANTHER" id="PTHR21364">
    <property type="entry name" value="GENERAL ODORANT-BINDING PROTEIN 19A"/>
    <property type="match status" value="1"/>
</dbReference>
<sequence length="142" mass="16283">MKILFVIGLILATICYSECVMTEKQMEAAKKLIRNVCQPKFKVADERIEAMHKGDWTPDKPIMCYNWCVLNMYKLISKDNQFNYDLAVTTLKAQAPLKLQETALKSIENCKDAVKTTTDKCAAGFEVTKCIFMDDPEHYFLP</sequence>
<dbReference type="EMBL" id="MF385128">
    <property type="protein sequence ID" value="AWT23300.1"/>
    <property type="molecule type" value="mRNA"/>
</dbReference>
<reference evidence="2" key="1">
    <citation type="submission" date="2017-06" db="EMBL/GenBank/DDBJ databases">
        <title>Comparative transcriptome analysis of chemosensory genes in two sister blister beetles provides insights into chemosensory adaptability.</title>
        <authorList>
            <person name="Wu Y."/>
            <person name="Chen X."/>
        </authorList>
    </citation>
    <scope>NUCLEOTIDE SEQUENCE</scope>
</reference>
<keyword evidence="1" id="KW-0732">Signal</keyword>
<dbReference type="AlphaFoldDB" id="A0A2U9NJF6"/>
<dbReference type="SUPFAM" id="SSF47565">
    <property type="entry name" value="Insect pheromone/odorant-binding proteins"/>
    <property type="match status" value="1"/>
</dbReference>
<proteinExistence type="evidence at transcript level"/>
<name>A0A2U9NJF6_9CUCU</name>
<evidence type="ECO:0000313" key="2">
    <source>
        <dbReference type="EMBL" id="AWT23300.1"/>
    </source>
</evidence>
<feature type="signal peptide" evidence="1">
    <location>
        <begin position="1"/>
        <end position="17"/>
    </location>
</feature>
<accession>A0A2U9NJF6</accession>
<dbReference type="CDD" id="cd23992">
    <property type="entry name" value="PBP_GOBP"/>
    <property type="match status" value="1"/>
</dbReference>
<dbReference type="InterPro" id="IPR036728">
    <property type="entry name" value="PBP_GOBP_sf"/>
</dbReference>
<dbReference type="Gene3D" id="1.10.238.20">
    <property type="entry name" value="Pheromone/general odorant binding protein domain"/>
    <property type="match status" value="1"/>
</dbReference>
<dbReference type="SMART" id="SM00708">
    <property type="entry name" value="PhBP"/>
    <property type="match status" value="1"/>
</dbReference>
<evidence type="ECO:0000256" key="1">
    <source>
        <dbReference type="SAM" id="SignalP"/>
    </source>
</evidence>
<organism evidence="2">
    <name type="scientific">Hycleus cichorii</name>
    <dbReference type="NCBI Taxonomy" id="1270216"/>
    <lineage>
        <taxon>Eukaryota</taxon>
        <taxon>Metazoa</taxon>
        <taxon>Ecdysozoa</taxon>
        <taxon>Arthropoda</taxon>
        <taxon>Hexapoda</taxon>
        <taxon>Insecta</taxon>
        <taxon>Pterygota</taxon>
        <taxon>Neoptera</taxon>
        <taxon>Endopterygota</taxon>
        <taxon>Coleoptera</taxon>
        <taxon>Polyphaga</taxon>
        <taxon>Cucujiformia</taxon>
        <taxon>Meloidae</taxon>
        <taxon>Meloinae</taxon>
        <taxon>Hycleus</taxon>
    </lineage>
</organism>
<protein>
    <submittedName>
        <fullName evidence="2">OBP3</fullName>
    </submittedName>
</protein>
<dbReference type="GO" id="GO:0005549">
    <property type="term" value="F:odorant binding"/>
    <property type="evidence" value="ECO:0007669"/>
    <property type="project" value="InterPro"/>
</dbReference>
<dbReference type="Pfam" id="PF01395">
    <property type="entry name" value="PBP_GOBP"/>
    <property type="match status" value="1"/>
</dbReference>
<feature type="chain" id="PRO_5016139488" evidence="1">
    <location>
        <begin position="18"/>
        <end position="142"/>
    </location>
</feature>
<dbReference type="InterPro" id="IPR006170">
    <property type="entry name" value="PBP/GOBP"/>
</dbReference>